<comment type="subcellular location">
    <subcellularLocation>
        <location evidence="1">Host cell</location>
    </subcellularLocation>
</comment>
<evidence type="ECO:0000256" key="5">
    <source>
        <dbReference type="ARBA" id="ARBA00022741"/>
    </source>
</evidence>
<evidence type="ECO:0000256" key="9">
    <source>
        <dbReference type="ARBA" id="ARBA00048679"/>
    </source>
</evidence>
<keyword evidence="3" id="KW-0723">Serine/threonine-protein kinase</keyword>
<evidence type="ECO:0000313" key="13">
    <source>
        <dbReference type="Proteomes" id="UP001648503"/>
    </source>
</evidence>
<feature type="compositionally biased region" description="Polar residues" evidence="10">
    <location>
        <begin position="92"/>
        <end position="109"/>
    </location>
</feature>
<evidence type="ECO:0000256" key="1">
    <source>
        <dbReference type="ARBA" id="ARBA00004340"/>
    </source>
</evidence>
<dbReference type="EMBL" id="JAFCIX010000024">
    <property type="protein sequence ID" value="KAH6600968.1"/>
    <property type="molecule type" value="Genomic_DNA"/>
</dbReference>
<keyword evidence="5" id="KW-0547">Nucleotide-binding</keyword>
<gene>
    <name evidence="12" type="ORF">BASA50_001973</name>
</gene>
<dbReference type="InterPro" id="IPR011009">
    <property type="entry name" value="Kinase-like_dom_sf"/>
</dbReference>
<dbReference type="SMART" id="SM00220">
    <property type="entry name" value="S_TKc"/>
    <property type="match status" value="1"/>
</dbReference>
<organism evidence="12 13">
    <name type="scientific">Batrachochytrium salamandrivorans</name>
    <dbReference type="NCBI Taxonomy" id="1357716"/>
    <lineage>
        <taxon>Eukaryota</taxon>
        <taxon>Fungi</taxon>
        <taxon>Fungi incertae sedis</taxon>
        <taxon>Chytridiomycota</taxon>
        <taxon>Chytridiomycota incertae sedis</taxon>
        <taxon>Chytridiomycetes</taxon>
        <taxon>Rhizophydiales</taxon>
        <taxon>Rhizophydiales incertae sedis</taxon>
        <taxon>Batrachochytrium</taxon>
    </lineage>
</organism>
<dbReference type="Gene3D" id="3.30.200.20">
    <property type="entry name" value="Phosphorylase Kinase, domain 1"/>
    <property type="match status" value="1"/>
</dbReference>
<evidence type="ECO:0000256" key="6">
    <source>
        <dbReference type="ARBA" id="ARBA00022777"/>
    </source>
</evidence>
<dbReference type="EC" id="2.7.11.1" evidence="2"/>
<dbReference type="InterPro" id="IPR051138">
    <property type="entry name" value="PIM_Ser/Thr_kinase"/>
</dbReference>
<evidence type="ECO:0000256" key="10">
    <source>
        <dbReference type="SAM" id="MobiDB-lite"/>
    </source>
</evidence>
<sequence length="348" mass="40094">MFDSLLWVLHHFVIHYAGQNTQGNKDDGNGVDQVFGSKKVTSLLQRADSLRWTRELWKTKAPDQKGASAPADLQPEKRRKGGHWLRNLFKSCPQQQSLPEPRPSTSHESPQSDEMPLPVYIGESEAESYRQSQNAEQYRAFTKRESKYFKSEYSSKKKLGQGSSGMVYRATRKSNGMKVAYKSIPKSDEYKYAAESTPHPICHPRNPIIGFEEQSAAQCISSRPPNLMVPHEFMIQMYLSRPGYENPYVPVVFDYYILKNKYMIVMEYFDKKWVTLLSYLKKKKRLGIVDARDIVREVVKAMISLKQHGILHKDLHGEADLDQRWLDGIVKHESMGTRHDNQEVGQHG</sequence>
<dbReference type="SUPFAM" id="SSF56112">
    <property type="entry name" value="Protein kinase-like (PK-like)"/>
    <property type="match status" value="1"/>
</dbReference>
<keyword evidence="4" id="KW-0808">Transferase</keyword>
<evidence type="ECO:0000259" key="11">
    <source>
        <dbReference type="PROSITE" id="PS50011"/>
    </source>
</evidence>
<dbReference type="PANTHER" id="PTHR22984:SF25">
    <property type="entry name" value="PROTEIN KINASE DOMAIN-CONTAINING PROTEIN"/>
    <property type="match status" value="1"/>
</dbReference>
<evidence type="ECO:0000256" key="8">
    <source>
        <dbReference type="ARBA" id="ARBA00047899"/>
    </source>
</evidence>
<feature type="domain" description="Protein kinase" evidence="11">
    <location>
        <begin position="153"/>
        <end position="348"/>
    </location>
</feature>
<evidence type="ECO:0000256" key="7">
    <source>
        <dbReference type="ARBA" id="ARBA00022840"/>
    </source>
</evidence>
<evidence type="ECO:0000256" key="3">
    <source>
        <dbReference type="ARBA" id="ARBA00022527"/>
    </source>
</evidence>
<dbReference type="Proteomes" id="UP001648503">
    <property type="component" value="Unassembled WGS sequence"/>
</dbReference>
<comment type="catalytic activity">
    <reaction evidence="9">
        <text>L-seryl-[protein] + ATP = O-phospho-L-seryl-[protein] + ADP + H(+)</text>
        <dbReference type="Rhea" id="RHEA:17989"/>
        <dbReference type="Rhea" id="RHEA-COMP:9863"/>
        <dbReference type="Rhea" id="RHEA-COMP:11604"/>
        <dbReference type="ChEBI" id="CHEBI:15378"/>
        <dbReference type="ChEBI" id="CHEBI:29999"/>
        <dbReference type="ChEBI" id="CHEBI:30616"/>
        <dbReference type="ChEBI" id="CHEBI:83421"/>
        <dbReference type="ChEBI" id="CHEBI:456216"/>
        <dbReference type="EC" id="2.7.11.1"/>
    </reaction>
</comment>
<dbReference type="PANTHER" id="PTHR22984">
    <property type="entry name" value="SERINE/THREONINE-PROTEIN KINASE PIM"/>
    <property type="match status" value="1"/>
</dbReference>
<protein>
    <recommendedName>
        <fullName evidence="2">non-specific serine/threonine protein kinase</fullName>
        <ecNumber evidence="2">2.7.11.1</ecNumber>
    </recommendedName>
</protein>
<name>A0ABQ8FMS9_9FUNG</name>
<reference evidence="12 13" key="1">
    <citation type="submission" date="2021-02" db="EMBL/GenBank/DDBJ databases">
        <title>Variation within the Batrachochytrium salamandrivorans European outbreak.</title>
        <authorList>
            <person name="Kelly M."/>
            <person name="Pasmans F."/>
            <person name="Shea T.P."/>
            <person name="Munoz J.F."/>
            <person name="Carranza S."/>
            <person name="Cuomo C.A."/>
            <person name="Martel A."/>
        </authorList>
    </citation>
    <scope>NUCLEOTIDE SEQUENCE [LARGE SCALE GENOMIC DNA]</scope>
    <source>
        <strain evidence="12 13">AMFP18/2</strain>
    </source>
</reference>
<keyword evidence="13" id="KW-1185">Reference proteome</keyword>
<feature type="region of interest" description="Disordered" evidence="10">
    <location>
        <begin position="92"/>
        <end position="116"/>
    </location>
</feature>
<proteinExistence type="predicted"/>
<keyword evidence="6" id="KW-0418">Kinase</keyword>
<evidence type="ECO:0000256" key="4">
    <source>
        <dbReference type="ARBA" id="ARBA00022679"/>
    </source>
</evidence>
<keyword evidence="7" id="KW-0067">ATP-binding</keyword>
<dbReference type="Gene3D" id="1.10.510.10">
    <property type="entry name" value="Transferase(Phosphotransferase) domain 1"/>
    <property type="match status" value="1"/>
</dbReference>
<dbReference type="PROSITE" id="PS50011">
    <property type="entry name" value="PROTEIN_KINASE_DOM"/>
    <property type="match status" value="1"/>
</dbReference>
<dbReference type="InterPro" id="IPR000719">
    <property type="entry name" value="Prot_kinase_dom"/>
</dbReference>
<evidence type="ECO:0000256" key="2">
    <source>
        <dbReference type="ARBA" id="ARBA00012513"/>
    </source>
</evidence>
<comment type="caution">
    <text evidence="12">The sequence shown here is derived from an EMBL/GenBank/DDBJ whole genome shotgun (WGS) entry which is preliminary data.</text>
</comment>
<accession>A0ABQ8FMS9</accession>
<evidence type="ECO:0000313" key="12">
    <source>
        <dbReference type="EMBL" id="KAH6600968.1"/>
    </source>
</evidence>
<comment type="catalytic activity">
    <reaction evidence="8">
        <text>L-threonyl-[protein] + ATP = O-phospho-L-threonyl-[protein] + ADP + H(+)</text>
        <dbReference type="Rhea" id="RHEA:46608"/>
        <dbReference type="Rhea" id="RHEA-COMP:11060"/>
        <dbReference type="Rhea" id="RHEA-COMP:11605"/>
        <dbReference type="ChEBI" id="CHEBI:15378"/>
        <dbReference type="ChEBI" id="CHEBI:30013"/>
        <dbReference type="ChEBI" id="CHEBI:30616"/>
        <dbReference type="ChEBI" id="CHEBI:61977"/>
        <dbReference type="ChEBI" id="CHEBI:456216"/>
        <dbReference type="EC" id="2.7.11.1"/>
    </reaction>
</comment>